<reference evidence="1" key="2">
    <citation type="submission" date="2022-06" db="EMBL/GenBank/DDBJ databases">
        <title>Thermospira aquatica gen. nov., sp. nov.</title>
        <authorList>
            <person name="Ben Ali Gam Z."/>
            <person name="Labat M."/>
        </authorList>
    </citation>
    <scope>NUCLEOTIDE SEQUENCE</scope>
    <source>
        <strain evidence="1">F1F22</strain>
    </source>
</reference>
<protein>
    <recommendedName>
        <fullName evidence="3">GWxTD domain-containing protein</fullName>
    </recommendedName>
</protein>
<dbReference type="Proteomes" id="UP001056539">
    <property type="component" value="Chromosome"/>
</dbReference>
<evidence type="ECO:0000313" key="2">
    <source>
        <dbReference type="Proteomes" id="UP001056539"/>
    </source>
</evidence>
<dbReference type="KEGG" id="taqu:KDW03_03145"/>
<accession>A0AAX3BEX3</accession>
<reference evidence="1" key="1">
    <citation type="submission" date="2021-04" db="EMBL/GenBank/DDBJ databases">
        <authorList>
            <person name="Postec A."/>
        </authorList>
    </citation>
    <scope>NUCLEOTIDE SEQUENCE</scope>
    <source>
        <strain evidence="1">F1F22</strain>
    </source>
</reference>
<evidence type="ECO:0000313" key="1">
    <source>
        <dbReference type="EMBL" id="URA10815.1"/>
    </source>
</evidence>
<dbReference type="EMBL" id="CP073355">
    <property type="protein sequence ID" value="URA10815.1"/>
    <property type="molecule type" value="Genomic_DNA"/>
</dbReference>
<dbReference type="RefSeq" id="WP_271435943.1">
    <property type="nucleotide sequence ID" value="NZ_CP073355.1"/>
</dbReference>
<proteinExistence type="predicted"/>
<gene>
    <name evidence="1" type="ORF">KDW03_03145</name>
</gene>
<keyword evidence="2" id="KW-1185">Reference proteome</keyword>
<name>A0AAX3BEX3_9SPIR</name>
<sequence>MQKIKKFTLSLLWLPVILHSYEAKIEVSAYGRELKVIANYRFESDSVTLTLPQRARIQLVQGSNQQIVPLYQNGNVLTFSKLGEMGRQINITYVIPVVADEFFLEDWLPVSSESGRITVSTVAPQGYRFLIFPYERRMESGYILNPEDKPRIVFGRYSVTDDSRNQRVITIASHLKLQIDTSTVFEMLNTLEKLLFPLQVQSIDLITLPAWQGQVFRTSNRIVAILGNTTPDAVKTTLATMYFAPISNVLWRQALIDYYKRTIADDGKPQNDEGFRLHVPSESYYRKILKDGFPSPERVFVDINGMEKNYLLLQFGFFTINEARFHSAVRELLKNPTSQNWDFSPLFEGTNETQNKIVQWLVEKYLPTPSSSPDISIKHPFVYRNFTEVEVSVWIDGKLTPLEWNGNRSFPLSNESGEVNLDPARWIPQWNYANDLWIPPAEKPVWDQIFTVAQNHKLTPTDTTREILYARRFDAPAGNKWNIPAGNPVYVIISRVYTTHQNRMVVAFKELIITVNENKANIVAYRLRL</sequence>
<dbReference type="AlphaFoldDB" id="A0AAX3BEX3"/>
<evidence type="ECO:0008006" key="3">
    <source>
        <dbReference type="Google" id="ProtNLM"/>
    </source>
</evidence>
<organism evidence="1 2">
    <name type="scientific">Thermospira aquatica</name>
    <dbReference type="NCBI Taxonomy" id="2828656"/>
    <lineage>
        <taxon>Bacteria</taxon>
        <taxon>Pseudomonadati</taxon>
        <taxon>Spirochaetota</taxon>
        <taxon>Spirochaetia</taxon>
        <taxon>Brevinematales</taxon>
        <taxon>Thermospiraceae</taxon>
        <taxon>Thermospira</taxon>
    </lineage>
</organism>